<dbReference type="WormBase" id="C42D4.2">
    <property type="protein sequence ID" value="CE49393"/>
    <property type="gene ID" value="WBGene00016595"/>
    <property type="gene designation" value="cest-10"/>
</dbReference>
<keyword evidence="1" id="KW-0812">Transmembrane</keyword>
<name>Q18573_CAEEL</name>
<dbReference type="InterPro" id="IPR002018">
    <property type="entry name" value="CarbesteraseB"/>
</dbReference>
<dbReference type="PANTHER" id="PTHR45580">
    <property type="entry name" value="PROTEIN CBG05369"/>
    <property type="match status" value="1"/>
</dbReference>
<dbReference type="ESTHER" id="caeel-c42d4.2">
    <property type="family name" value="Carb_B_Nematoda"/>
</dbReference>
<evidence type="ECO:0007829" key="7">
    <source>
        <dbReference type="PeptideAtlas" id="Q18573"/>
    </source>
</evidence>
<dbReference type="InParanoid" id="Q18573"/>
<dbReference type="Pfam" id="PF00135">
    <property type="entry name" value="COesterase"/>
    <property type="match status" value="1"/>
</dbReference>
<evidence type="ECO:0000313" key="5">
    <source>
        <dbReference type="Proteomes" id="UP000001940"/>
    </source>
</evidence>
<evidence type="ECO:0000256" key="2">
    <source>
        <dbReference type="SAM" id="SignalP"/>
    </source>
</evidence>
<dbReference type="FunCoup" id="Q18573">
    <property type="interactions" value="2"/>
</dbReference>
<feature type="domain" description="Carboxylesterase type B" evidence="3">
    <location>
        <begin position="21"/>
        <end position="491"/>
    </location>
</feature>
<feature type="signal peptide" evidence="2">
    <location>
        <begin position="1"/>
        <end position="21"/>
    </location>
</feature>
<dbReference type="InterPro" id="IPR029058">
    <property type="entry name" value="AB_hydrolase_fold"/>
</dbReference>
<evidence type="ECO:0000259" key="3">
    <source>
        <dbReference type="Pfam" id="PF00135"/>
    </source>
</evidence>
<dbReference type="STRING" id="6239.C42D4.2.1"/>
<protein>
    <submittedName>
        <fullName evidence="4">Carboxylesterase type B domain-containing protein</fullName>
    </submittedName>
</protein>
<dbReference type="UCSC" id="C42D4.2">
    <property type="organism name" value="c. elegans"/>
</dbReference>
<gene>
    <name evidence="4 6" type="primary">cest-10</name>
    <name evidence="6" type="ORF">C42D4.2</name>
    <name evidence="4" type="ORF">CELE_C42D4.2</name>
</gene>
<dbReference type="PaxDb" id="6239-C42D4.2"/>
<evidence type="ECO:0000313" key="4">
    <source>
        <dbReference type="EMBL" id="CCD66614.2"/>
    </source>
</evidence>
<dbReference type="PeptideAtlas" id="Q18573"/>
<dbReference type="PIR" id="T34164">
    <property type="entry name" value="T34164"/>
</dbReference>
<evidence type="ECO:0000313" key="6">
    <source>
        <dbReference type="WormBase" id="C42D4.2"/>
    </source>
</evidence>
<dbReference type="OMA" id="ESIMEYW"/>
<keyword evidence="1" id="KW-0472">Membrane</keyword>
<keyword evidence="7" id="KW-1267">Proteomics identification</keyword>
<dbReference type="SUPFAM" id="SSF53474">
    <property type="entry name" value="alpha/beta-Hydrolases"/>
    <property type="match status" value="1"/>
</dbReference>
<dbReference type="DIP" id="DIP-27379N"/>
<dbReference type="GeneID" id="177493"/>
<dbReference type="KEGG" id="cel:CELE_C42D4.2"/>
<reference evidence="4 5" key="1">
    <citation type="journal article" date="1998" name="Science">
        <title>Genome sequence of the nematode C. elegans: a platform for investigating biology.</title>
        <authorList>
            <consortium name="The C. elegans sequencing consortium"/>
            <person name="Sulson J.E."/>
            <person name="Waterston R."/>
        </authorList>
    </citation>
    <scope>NUCLEOTIDE SEQUENCE [LARGE SCALE GENOMIC DNA]</scope>
    <source>
        <strain evidence="4 5">Bristol N2</strain>
    </source>
</reference>
<dbReference type="AGR" id="WB:WBGene00016595"/>
<dbReference type="AlphaFoldDB" id="Q18573"/>
<evidence type="ECO:0000256" key="1">
    <source>
        <dbReference type="SAM" id="Phobius"/>
    </source>
</evidence>
<dbReference type="RefSeq" id="NP_501133.3">
    <property type="nucleotide sequence ID" value="NM_068732.7"/>
</dbReference>
<feature type="transmembrane region" description="Helical" evidence="1">
    <location>
        <begin position="526"/>
        <end position="548"/>
    </location>
</feature>
<keyword evidence="5" id="KW-1185">Reference proteome</keyword>
<dbReference type="Bgee" id="WBGene00016595">
    <property type="expression patterns" value="Expressed in embryo and 2 other cell types or tissues"/>
</dbReference>
<dbReference type="CTD" id="177493"/>
<dbReference type="PANTHER" id="PTHR45580:SF1">
    <property type="entry name" value="CARBOXYLESTERASE TYPE B DOMAIN-CONTAINING PROTEIN"/>
    <property type="match status" value="1"/>
</dbReference>
<dbReference type="eggNOG" id="KOG1516">
    <property type="taxonomic scope" value="Eukaryota"/>
</dbReference>
<keyword evidence="1" id="KW-1133">Transmembrane helix</keyword>
<dbReference type="SMR" id="Q18573"/>
<dbReference type="EMBL" id="BX284604">
    <property type="protein sequence ID" value="CCD66614.2"/>
    <property type="molecule type" value="Genomic_DNA"/>
</dbReference>
<organism evidence="4 5">
    <name type="scientific">Caenorhabditis elegans</name>
    <dbReference type="NCBI Taxonomy" id="6239"/>
    <lineage>
        <taxon>Eukaryota</taxon>
        <taxon>Metazoa</taxon>
        <taxon>Ecdysozoa</taxon>
        <taxon>Nematoda</taxon>
        <taxon>Chromadorea</taxon>
        <taxon>Rhabditida</taxon>
        <taxon>Rhabditina</taxon>
        <taxon>Rhabditomorpha</taxon>
        <taxon>Rhabditoidea</taxon>
        <taxon>Rhabditidae</taxon>
        <taxon>Peloderinae</taxon>
        <taxon>Caenorhabditis</taxon>
    </lineage>
</organism>
<dbReference type="Proteomes" id="UP000001940">
    <property type="component" value="Chromosome IV"/>
</dbReference>
<dbReference type="Gene3D" id="3.40.50.1820">
    <property type="entry name" value="alpha/beta hydrolase"/>
    <property type="match status" value="1"/>
</dbReference>
<sequence length="579" mass="66434">MHLLPGIQILFLFSFSCFVDSVIVETSLGKLNGDQIGNFHLFKKIPFAKPPLGKLRFQKPQPAETWNGVRNAKDYGPACMSNSSTTKTVQKWVDEDCLHLNIFTSETCLKSKNCAVVIYLHGGNLHYDSAVMFNDTFLLHTYASQEIVFVIPAVRLGIFSHFVVEDQSIAPNNLALFDMLQAMEFAKSDIHNFGGNNKRTTLLGHSYGGTVASMLSFSTKVNTDLSLFQQYISMSSPTNFDTLELQVERTYRFAEHANCLPKNSKFMRKNQKEVYMRDCLKKKSASELLRIQRSLEEAGYPVYGGSVMRGPIFQEVLERDFMDSPNNITSLTGCTKYESLVYDHYRNMGKALGFENYEEVNEKYRSDSKEGKIEFDNVKNATQIMLIQIRTRVNKILKKNIPAYHYEYAYPKHANHTDDLFFIMGVHPFIQDENEIKLGNFYRSMFLNFIKTGNPGNGCDGANLNGSTYFEVNWNETTGERPVMKNNFEQKILDYWTKNMIEFDREVSLLRNIKSRRQPASRVFSAYYSFMSFPQTLFILFIIFSSFATGYIASRTCSIADHDRSLYVRLDGTDYPIKN</sequence>
<proteinExistence type="evidence at protein level"/>
<dbReference type="HOGENOM" id="CLU_458737_0_0_1"/>
<keyword evidence="2" id="KW-0732">Signal</keyword>
<dbReference type="OrthoDB" id="19653at2759"/>
<accession>Q18573</accession>
<feature type="chain" id="PRO_5004187000" evidence="2">
    <location>
        <begin position="22"/>
        <end position="579"/>
    </location>
</feature>